<dbReference type="EMBL" id="JAFNEN010007196">
    <property type="protein sequence ID" value="KAG8155690.1"/>
    <property type="molecule type" value="Genomic_DNA"/>
</dbReference>
<protein>
    <submittedName>
        <fullName evidence="2">Uncharacterized protein</fullName>
    </submittedName>
</protein>
<sequence length="117" mass="12493">MCASQWVLNKPGGEMKDRPGEVGRIRDPLSPRGGGRPGRPAAFLGEGAGLSAHLGPEDVNYARQDEAKGKLGWGRTVLTLKIDRQSGSSGVRQQTSSSCSPPSFPRDSWRSLNFSIG</sequence>
<dbReference type="AlphaFoldDB" id="A0AAV6TCS6"/>
<reference evidence="2 3" key="1">
    <citation type="journal article" date="2022" name="Nat. Ecol. Evol.">
        <title>A masculinizing supergene underlies an exaggerated male reproductive morph in a spider.</title>
        <authorList>
            <person name="Hendrickx F."/>
            <person name="De Corte Z."/>
            <person name="Sonet G."/>
            <person name="Van Belleghem S.M."/>
            <person name="Kostlbacher S."/>
            <person name="Vangestel C."/>
        </authorList>
    </citation>
    <scope>NUCLEOTIDE SEQUENCE [LARGE SCALE GENOMIC DNA]</scope>
    <source>
        <strain evidence="2">W744_W776</strain>
    </source>
</reference>
<evidence type="ECO:0000313" key="3">
    <source>
        <dbReference type="Proteomes" id="UP000827092"/>
    </source>
</evidence>
<feature type="compositionally biased region" description="Polar residues" evidence="1">
    <location>
        <begin position="85"/>
        <end position="101"/>
    </location>
</feature>
<evidence type="ECO:0000313" key="2">
    <source>
        <dbReference type="EMBL" id="KAG8155690.1"/>
    </source>
</evidence>
<keyword evidence="3" id="KW-1185">Reference proteome</keyword>
<organism evidence="2 3">
    <name type="scientific">Oedothorax gibbosus</name>
    <dbReference type="NCBI Taxonomy" id="931172"/>
    <lineage>
        <taxon>Eukaryota</taxon>
        <taxon>Metazoa</taxon>
        <taxon>Ecdysozoa</taxon>
        <taxon>Arthropoda</taxon>
        <taxon>Chelicerata</taxon>
        <taxon>Arachnida</taxon>
        <taxon>Araneae</taxon>
        <taxon>Araneomorphae</taxon>
        <taxon>Entelegynae</taxon>
        <taxon>Araneoidea</taxon>
        <taxon>Linyphiidae</taxon>
        <taxon>Erigoninae</taxon>
        <taxon>Oedothorax</taxon>
    </lineage>
</organism>
<dbReference type="Proteomes" id="UP000827092">
    <property type="component" value="Unassembled WGS sequence"/>
</dbReference>
<feature type="compositionally biased region" description="Basic and acidic residues" evidence="1">
    <location>
        <begin position="13"/>
        <end position="29"/>
    </location>
</feature>
<feature type="region of interest" description="Disordered" evidence="1">
    <location>
        <begin position="1"/>
        <end position="41"/>
    </location>
</feature>
<feature type="region of interest" description="Disordered" evidence="1">
    <location>
        <begin position="84"/>
        <end position="117"/>
    </location>
</feature>
<evidence type="ECO:0000256" key="1">
    <source>
        <dbReference type="SAM" id="MobiDB-lite"/>
    </source>
</evidence>
<accession>A0AAV6TCS6</accession>
<proteinExistence type="predicted"/>
<comment type="caution">
    <text evidence="2">The sequence shown here is derived from an EMBL/GenBank/DDBJ whole genome shotgun (WGS) entry which is preliminary data.</text>
</comment>
<gene>
    <name evidence="2" type="ORF">JTE90_016423</name>
</gene>
<name>A0AAV6TCS6_9ARAC</name>